<dbReference type="GO" id="GO:0003678">
    <property type="term" value="F:DNA helicase activity"/>
    <property type="evidence" value="ECO:0007669"/>
    <property type="project" value="InterPro"/>
</dbReference>
<keyword evidence="12" id="KW-0539">Nucleus</keyword>
<dbReference type="GO" id="GO:0046872">
    <property type="term" value="F:metal ion binding"/>
    <property type="evidence" value="ECO:0007669"/>
    <property type="project" value="UniProtKB-KW"/>
</dbReference>
<dbReference type="InterPro" id="IPR010614">
    <property type="entry name" value="RAD3-like_helicase_DEAD"/>
</dbReference>
<evidence type="ECO:0000256" key="11">
    <source>
        <dbReference type="ARBA" id="ARBA00023235"/>
    </source>
</evidence>
<dbReference type="InterPro" id="IPR006554">
    <property type="entry name" value="Helicase-like_DEXD_c2"/>
</dbReference>
<dbReference type="PANTHER" id="PTHR11472">
    <property type="entry name" value="DNA REPAIR DEAD HELICASE RAD3/XP-D SUBFAMILY MEMBER"/>
    <property type="match status" value="1"/>
</dbReference>
<keyword evidence="9" id="KW-0408">Iron</keyword>
<keyword evidence="5" id="KW-0547">Nucleotide-binding</keyword>
<gene>
    <name evidence="15" type="ORF">TrCOL_g7295</name>
</gene>
<keyword evidence="8" id="KW-0067">ATP-binding</keyword>
<feature type="region of interest" description="Disordered" evidence="13">
    <location>
        <begin position="474"/>
        <end position="495"/>
    </location>
</feature>
<dbReference type="Gene3D" id="3.40.50.300">
    <property type="entry name" value="P-loop containing nucleotide triphosphate hydrolases"/>
    <property type="match status" value="2"/>
</dbReference>
<dbReference type="Pfam" id="PF13307">
    <property type="entry name" value="Helicase_C_2"/>
    <property type="match status" value="1"/>
</dbReference>
<protein>
    <recommendedName>
        <fullName evidence="14">Helicase ATP-binding domain-containing protein</fullName>
    </recommendedName>
</protein>
<dbReference type="InterPro" id="IPR002464">
    <property type="entry name" value="DNA/RNA_helicase_DEAH_CS"/>
</dbReference>
<feature type="region of interest" description="Disordered" evidence="13">
    <location>
        <begin position="106"/>
        <end position="152"/>
    </location>
</feature>
<dbReference type="GO" id="GO:0003677">
    <property type="term" value="F:DNA binding"/>
    <property type="evidence" value="ECO:0007669"/>
    <property type="project" value="InterPro"/>
</dbReference>
<keyword evidence="6" id="KW-0378">Hydrolase</keyword>
<feature type="region of interest" description="Disordered" evidence="13">
    <location>
        <begin position="62"/>
        <end position="86"/>
    </location>
</feature>
<keyword evidence="4" id="KW-0479">Metal-binding</keyword>
<reference evidence="16" key="1">
    <citation type="journal article" date="2023" name="Commun. Biol.">
        <title>Genome analysis of Parmales, the sister group of diatoms, reveals the evolutionary specialization of diatoms from phago-mixotrophs to photoautotrophs.</title>
        <authorList>
            <person name="Ban H."/>
            <person name="Sato S."/>
            <person name="Yoshikawa S."/>
            <person name="Yamada K."/>
            <person name="Nakamura Y."/>
            <person name="Ichinomiya M."/>
            <person name="Sato N."/>
            <person name="Blanc-Mathieu R."/>
            <person name="Endo H."/>
            <person name="Kuwata A."/>
            <person name="Ogata H."/>
        </authorList>
    </citation>
    <scope>NUCLEOTIDE SEQUENCE [LARGE SCALE GENOMIC DNA]</scope>
</reference>
<dbReference type="InterPro" id="IPR013020">
    <property type="entry name" value="Rad3/Chl1-like"/>
</dbReference>
<dbReference type="Pfam" id="PF06733">
    <property type="entry name" value="DEAD_2"/>
    <property type="match status" value="1"/>
</dbReference>
<evidence type="ECO:0000313" key="16">
    <source>
        <dbReference type="Proteomes" id="UP001165065"/>
    </source>
</evidence>
<evidence type="ECO:0000259" key="14">
    <source>
        <dbReference type="PROSITE" id="PS51193"/>
    </source>
</evidence>
<keyword evidence="10" id="KW-0411">Iron-sulfur</keyword>
<evidence type="ECO:0000256" key="8">
    <source>
        <dbReference type="ARBA" id="ARBA00022840"/>
    </source>
</evidence>
<evidence type="ECO:0000256" key="12">
    <source>
        <dbReference type="ARBA" id="ARBA00023242"/>
    </source>
</evidence>
<evidence type="ECO:0000256" key="2">
    <source>
        <dbReference type="ARBA" id="ARBA00004123"/>
    </source>
</evidence>
<name>A0A9W7GNG5_9STRA</name>
<dbReference type="PANTHER" id="PTHR11472:SF41">
    <property type="entry name" value="ATP-DEPENDENT DNA HELICASE DDX11-RELATED"/>
    <property type="match status" value="1"/>
</dbReference>
<dbReference type="InterPro" id="IPR006555">
    <property type="entry name" value="ATP-dep_Helicase_C"/>
</dbReference>
<feature type="compositionally biased region" description="Basic and acidic residues" evidence="13">
    <location>
        <begin position="62"/>
        <end position="77"/>
    </location>
</feature>
<evidence type="ECO:0000256" key="1">
    <source>
        <dbReference type="ARBA" id="ARBA00001966"/>
    </source>
</evidence>
<comment type="caution">
    <text evidence="15">The sequence shown here is derived from an EMBL/GenBank/DDBJ whole genome shotgun (WGS) entry which is preliminary data.</text>
</comment>
<keyword evidence="7" id="KW-0347">Helicase</keyword>
<comment type="cofactor">
    <cofactor evidence="1">
        <name>[4Fe-4S] cluster</name>
        <dbReference type="ChEBI" id="CHEBI:49883"/>
    </cofactor>
</comment>
<dbReference type="GO" id="GO:0051536">
    <property type="term" value="F:iron-sulfur cluster binding"/>
    <property type="evidence" value="ECO:0007669"/>
    <property type="project" value="UniProtKB-KW"/>
</dbReference>
<dbReference type="GO" id="GO:0016818">
    <property type="term" value="F:hydrolase activity, acting on acid anhydrides, in phosphorus-containing anhydrides"/>
    <property type="evidence" value="ECO:0007669"/>
    <property type="project" value="InterPro"/>
</dbReference>
<evidence type="ECO:0000256" key="3">
    <source>
        <dbReference type="ARBA" id="ARBA00008435"/>
    </source>
</evidence>
<dbReference type="PROSITE" id="PS51193">
    <property type="entry name" value="HELICASE_ATP_BIND_2"/>
    <property type="match status" value="1"/>
</dbReference>
<dbReference type="InterPro" id="IPR027417">
    <property type="entry name" value="P-loop_NTPase"/>
</dbReference>
<dbReference type="EMBL" id="BRYA01000440">
    <property type="protein sequence ID" value="GMI48892.1"/>
    <property type="molecule type" value="Genomic_DNA"/>
</dbReference>
<organism evidence="15 16">
    <name type="scientific">Triparma columacea</name>
    <dbReference type="NCBI Taxonomy" id="722753"/>
    <lineage>
        <taxon>Eukaryota</taxon>
        <taxon>Sar</taxon>
        <taxon>Stramenopiles</taxon>
        <taxon>Ochrophyta</taxon>
        <taxon>Bolidophyceae</taxon>
        <taxon>Parmales</taxon>
        <taxon>Triparmaceae</taxon>
        <taxon>Triparma</taxon>
    </lineage>
</organism>
<evidence type="ECO:0000313" key="15">
    <source>
        <dbReference type="EMBL" id="GMI48892.1"/>
    </source>
</evidence>
<dbReference type="GO" id="GO:0005634">
    <property type="term" value="C:nucleus"/>
    <property type="evidence" value="ECO:0007669"/>
    <property type="project" value="UniProtKB-SubCell"/>
</dbReference>
<dbReference type="NCBIfam" id="TIGR00604">
    <property type="entry name" value="rad3"/>
    <property type="match status" value="1"/>
</dbReference>
<comment type="subcellular location">
    <subcellularLocation>
        <location evidence="2">Nucleus</location>
    </subcellularLocation>
</comment>
<evidence type="ECO:0000256" key="6">
    <source>
        <dbReference type="ARBA" id="ARBA00022801"/>
    </source>
</evidence>
<dbReference type="SMART" id="SM00488">
    <property type="entry name" value="DEXDc2"/>
    <property type="match status" value="1"/>
</dbReference>
<feature type="domain" description="Helicase ATP-binding" evidence="14">
    <location>
        <begin position="130"/>
        <end position="413"/>
    </location>
</feature>
<proteinExistence type="inferred from homology"/>
<dbReference type="PROSITE" id="PS00690">
    <property type="entry name" value="DEAH_ATP_HELICASE"/>
    <property type="match status" value="1"/>
</dbReference>
<dbReference type="GO" id="GO:0006139">
    <property type="term" value="P:nucleobase-containing compound metabolic process"/>
    <property type="evidence" value="ECO:0007669"/>
    <property type="project" value="InterPro"/>
</dbReference>
<accession>A0A9W7GNG5</accession>
<comment type="similarity">
    <text evidence="3">Belongs to the DEAD box helicase family. DEAH subfamily. DDX11/CHL1 sub-subfamily.</text>
</comment>
<dbReference type="SMART" id="SM00491">
    <property type="entry name" value="HELICc2"/>
    <property type="match status" value="1"/>
</dbReference>
<dbReference type="InterPro" id="IPR014013">
    <property type="entry name" value="Helic_SF1/SF2_ATP-bd_DinG/Rad3"/>
</dbReference>
<evidence type="ECO:0000256" key="13">
    <source>
        <dbReference type="SAM" id="MobiDB-lite"/>
    </source>
</evidence>
<keyword evidence="11" id="KW-0413">Isomerase</keyword>
<evidence type="ECO:0000256" key="9">
    <source>
        <dbReference type="ARBA" id="ARBA00023004"/>
    </source>
</evidence>
<feature type="compositionally biased region" description="Basic and acidic residues" evidence="13">
    <location>
        <begin position="474"/>
        <end position="491"/>
    </location>
</feature>
<dbReference type="GO" id="GO:0034085">
    <property type="term" value="P:establishment of sister chromatid cohesion"/>
    <property type="evidence" value="ECO:0007669"/>
    <property type="project" value="TreeGrafter"/>
</dbReference>
<dbReference type="GO" id="GO:0005524">
    <property type="term" value="F:ATP binding"/>
    <property type="evidence" value="ECO:0007669"/>
    <property type="project" value="UniProtKB-KW"/>
</dbReference>
<dbReference type="InterPro" id="IPR045028">
    <property type="entry name" value="DinG/Rad3-like"/>
</dbReference>
<dbReference type="Proteomes" id="UP001165065">
    <property type="component" value="Unassembled WGS sequence"/>
</dbReference>
<keyword evidence="16" id="KW-1185">Reference proteome</keyword>
<evidence type="ECO:0000256" key="10">
    <source>
        <dbReference type="ARBA" id="ARBA00023014"/>
    </source>
</evidence>
<sequence>MNVNTSAVSSSSVVVDKVAYCEGVRARDALRMETDKIRERIKEGKEREGERIKGSVKVLQRRVEGGRREGKDVRGDKGLVGGGVKKMKGGEKIETLGDADFCVEDGYESKDDRGGSSDSDTDDDDDRKEEGGVKVGEFYFPPPSKGKGGKEGRTIKHADLLDPEVLHGYEKTAIGTRMGNGWRAKPSVIEDDVDVMGGVRKVFYAARTHSQLTQFLREIGKTKYGREVRVVHVGGRKTLCGNREVNREGRGEDRVTEECLDLQKGGKSTKKRKDATTSSCGCPNLSSDKAQVDLGIHIMSDLHDIEDVMNLGTKTGTCGYYATRRAIPSAHVVAMPYQVLFSRETRKSLGISLKGSVVVVDEAHNTPEALKAIEGVRVGGEGWLRARDAMGSYLERYERRLNGKNAEYCRQINLVLRNVCKLLEKEKEGGSRVLDVNGFLFEAKLDNVNLMKVTRYIERSLLCRKLLGFTAKRREEEEKKREKEGGDKGQDNKAPFVSKHISPLSPILSLLKSISKPSADGKVVVSNEVGNKSSVRYFMLNPQTLFQDLRDECHAVILAGGTLRPFGHVVEELLDSGTEAALEADRKGYDEPVTEGGDVAFFSCSHVVPREHVYRATVGQAGGGKLDFRHKQRGTNETIDALGKVLEDTAKVGRGGIVVFLPSYRYEAVVVRRWKESGVWGRVREAKGAVWREPKESKDLDGVLKAYERDACGPKGSVIMCVVGGKMSEGINFKDDMARVVIVAGLPYPDFTDPELREKMRHLDAEKKRGGGGGIGGDEYYFNLCMRAVNQSIGRAIRHVGDYAAILLCDGRYGRDDKVWGGLPGWIREGTGRRGSTWEEVKGDIGEFLKERKLKVGK</sequence>
<evidence type="ECO:0000256" key="5">
    <source>
        <dbReference type="ARBA" id="ARBA00022741"/>
    </source>
</evidence>
<dbReference type="GO" id="GO:0006974">
    <property type="term" value="P:DNA damage response"/>
    <property type="evidence" value="ECO:0007669"/>
    <property type="project" value="UniProtKB-ARBA"/>
</dbReference>
<evidence type="ECO:0000256" key="7">
    <source>
        <dbReference type="ARBA" id="ARBA00022806"/>
    </source>
</evidence>
<dbReference type="OrthoDB" id="267079at2759"/>
<dbReference type="AlphaFoldDB" id="A0A9W7GNG5"/>
<evidence type="ECO:0000256" key="4">
    <source>
        <dbReference type="ARBA" id="ARBA00022723"/>
    </source>
</evidence>